<keyword evidence="8 12" id="KW-0675">Receptor</keyword>
<evidence type="ECO:0000256" key="5">
    <source>
        <dbReference type="ARBA" id="ARBA00022729"/>
    </source>
</evidence>
<evidence type="ECO:0000256" key="10">
    <source>
        <dbReference type="PROSITE-ProRule" id="PRU01360"/>
    </source>
</evidence>
<proteinExistence type="inferred from homology"/>
<comment type="caution">
    <text evidence="12">The sequence shown here is derived from an EMBL/GenBank/DDBJ whole genome shotgun (WGS) entry which is preliminary data.</text>
</comment>
<keyword evidence="2 10" id="KW-0813">Transport</keyword>
<dbReference type="InterPro" id="IPR036942">
    <property type="entry name" value="Beta-barrel_TonB_sf"/>
</dbReference>
<feature type="domain" description="TonB-dependent receptor-like beta-barrel" evidence="11">
    <location>
        <begin position="2"/>
        <end position="230"/>
    </location>
</feature>
<keyword evidence="6" id="KW-0798">TonB box</keyword>
<evidence type="ECO:0000256" key="2">
    <source>
        <dbReference type="ARBA" id="ARBA00022448"/>
    </source>
</evidence>
<feature type="non-terminal residue" evidence="12">
    <location>
        <position position="1"/>
    </location>
</feature>
<keyword evidence="5" id="KW-0732">Signal</keyword>
<keyword evidence="4 10" id="KW-0812">Transmembrane</keyword>
<dbReference type="InterPro" id="IPR039426">
    <property type="entry name" value="TonB-dep_rcpt-like"/>
</dbReference>
<evidence type="ECO:0000256" key="4">
    <source>
        <dbReference type="ARBA" id="ARBA00022692"/>
    </source>
</evidence>
<reference evidence="12" key="1">
    <citation type="journal article" date="2020" name="mSystems">
        <title>Genome- and Community-Level Interaction Insights into Carbon Utilization and Element Cycling Functions of Hydrothermarchaeota in Hydrothermal Sediment.</title>
        <authorList>
            <person name="Zhou Z."/>
            <person name="Liu Y."/>
            <person name="Xu W."/>
            <person name="Pan J."/>
            <person name="Luo Z.H."/>
            <person name="Li M."/>
        </authorList>
    </citation>
    <scope>NUCLEOTIDE SEQUENCE [LARGE SCALE GENOMIC DNA]</scope>
    <source>
        <strain evidence="12">HyVt-503</strain>
    </source>
</reference>
<evidence type="ECO:0000256" key="3">
    <source>
        <dbReference type="ARBA" id="ARBA00022452"/>
    </source>
</evidence>
<keyword evidence="7 10" id="KW-0472">Membrane</keyword>
<comment type="similarity">
    <text evidence="10">Belongs to the TonB-dependent receptor family.</text>
</comment>
<organism evidence="12">
    <name type="scientific">Dissulfuribacter thermophilus</name>
    <dbReference type="NCBI Taxonomy" id="1156395"/>
    <lineage>
        <taxon>Bacteria</taxon>
        <taxon>Pseudomonadati</taxon>
        <taxon>Thermodesulfobacteriota</taxon>
        <taxon>Dissulfuribacteria</taxon>
        <taxon>Dissulfuribacterales</taxon>
        <taxon>Dissulfuribacteraceae</taxon>
        <taxon>Dissulfuribacter</taxon>
    </lineage>
</organism>
<gene>
    <name evidence="12" type="ORF">ENJ63_05310</name>
</gene>
<dbReference type="SUPFAM" id="SSF56935">
    <property type="entry name" value="Porins"/>
    <property type="match status" value="1"/>
</dbReference>
<dbReference type="EMBL" id="DRND01000420">
    <property type="protein sequence ID" value="HFC47285.1"/>
    <property type="molecule type" value="Genomic_DNA"/>
</dbReference>
<dbReference type="PANTHER" id="PTHR30069">
    <property type="entry name" value="TONB-DEPENDENT OUTER MEMBRANE RECEPTOR"/>
    <property type="match status" value="1"/>
</dbReference>
<evidence type="ECO:0000256" key="8">
    <source>
        <dbReference type="ARBA" id="ARBA00023170"/>
    </source>
</evidence>
<evidence type="ECO:0000256" key="6">
    <source>
        <dbReference type="ARBA" id="ARBA00023077"/>
    </source>
</evidence>
<evidence type="ECO:0000256" key="1">
    <source>
        <dbReference type="ARBA" id="ARBA00004571"/>
    </source>
</evidence>
<dbReference type="AlphaFoldDB" id="A0A7V2SWJ0"/>
<name>A0A7V2SWJ0_9BACT</name>
<evidence type="ECO:0000256" key="9">
    <source>
        <dbReference type="ARBA" id="ARBA00023237"/>
    </source>
</evidence>
<accession>A0A7V2SWJ0</accession>
<comment type="subcellular location">
    <subcellularLocation>
        <location evidence="1 10">Cell outer membrane</location>
        <topology evidence="1 10">Multi-pass membrane protein</topology>
    </subcellularLocation>
</comment>
<dbReference type="Gene3D" id="2.40.170.20">
    <property type="entry name" value="TonB-dependent receptor, beta-barrel domain"/>
    <property type="match status" value="1"/>
</dbReference>
<protein>
    <submittedName>
        <fullName evidence="12">TonB-dependent receptor</fullName>
    </submittedName>
</protein>
<dbReference type="InterPro" id="IPR000531">
    <property type="entry name" value="Beta-barrel_TonB"/>
</dbReference>
<keyword evidence="9 10" id="KW-0998">Cell outer membrane</keyword>
<dbReference type="PANTHER" id="PTHR30069:SF29">
    <property type="entry name" value="HEMOGLOBIN AND HEMOGLOBIN-HAPTOGLOBIN-BINDING PROTEIN 1-RELATED"/>
    <property type="match status" value="1"/>
</dbReference>
<evidence type="ECO:0000259" key="11">
    <source>
        <dbReference type="Pfam" id="PF00593"/>
    </source>
</evidence>
<dbReference type="GO" id="GO:0044718">
    <property type="term" value="P:siderophore transmembrane transport"/>
    <property type="evidence" value="ECO:0007669"/>
    <property type="project" value="TreeGrafter"/>
</dbReference>
<sequence length="256" mass="29852">FDTVSPRAGIRYNWNDLLSIHSTVGKAFVPPKADQMAGYSERMVGNVTMITKGNPDLDPETSWTWDIGVTLSHEPCGAYLDLTYFMTNVDDKISRDKKGNTTTFVNSSEAEMGGLEFNMRWDAGKAFKWNRSLEFFLDGTRLFYSREKLKGSDWSDIHNVAHWKLNYGVSYEDQMLHAKLLARYMGKRKDYDWYSPGYPEIEYDSFTVVDAYLGVTLKRHHNLNLKVSNIFDEYYYEKPEFPLAGRAWYVEYKFQF</sequence>
<dbReference type="GO" id="GO:0009279">
    <property type="term" value="C:cell outer membrane"/>
    <property type="evidence" value="ECO:0007669"/>
    <property type="project" value="UniProtKB-SubCell"/>
</dbReference>
<dbReference type="Proteomes" id="UP000885797">
    <property type="component" value="Unassembled WGS sequence"/>
</dbReference>
<keyword evidence="3 10" id="KW-1134">Transmembrane beta strand</keyword>
<evidence type="ECO:0000313" key="12">
    <source>
        <dbReference type="EMBL" id="HFC47285.1"/>
    </source>
</evidence>
<dbReference type="Pfam" id="PF00593">
    <property type="entry name" value="TonB_dep_Rec_b-barrel"/>
    <property type="match status" value="1"/>
</dbReference>
<dbReference type="GO" id="GO:0015344">
    <property type="term" value="F:siderophore uptake transmembrane transporter activity"/>
    <property type="evidence" value="ECO:0007669"/>
    <property type="project" value="TreeGrafter"/>
</dbReference>
<evidence type="ECO:0000256" key="7">
    <source>
        <dbReference type="ARBA" id="ARBA00023136"/>
    </source>
</evidence>
<dbReference type="PROSITE" id="PS52016">
    <property type="entry name" value="TONB_DEPENDENT_REC_3"/>
    <property type="match status" value="1"/>
</dbReference>